<feature type="domain" description="GmrSD restriction endonucleases C-terminal" evidence="2">
    <location>
        <begin position="130"/>
        <end position="222"/>
    </location>
</feature>
<proteinExistence type="predicted"/>
<keyword evidence="3" id="KW-0540">Nuclease</keyword>
<dbReference type="AlphaFoldDB" id="A0A849ALH6"/>
<dbReference type="EMBL" id="JABENB010000002">
    <property type="protein sequence ID" value="NNG40158.1"/>
    <property type="molecule type" value="Genomic_DNA"/>
</dbReference>
<dbReference type="InterPro" id="IPR011089">
    <property type="entry name" value="GmrSD_C"/>
</dbReference>
<dbReference type="PANTHER" id="PTHR24094">
    <property type="entry name" value="SECRETED PROTEIN"/>
    <property type="match status" value="1"/>
</dbReference>
<reference evidence="3 4" key="1">
    <citation type="submission" date="2020-05" db="EMBL/GenBank/DDBJ databases">
        <title>Flexivirga sp. ID2601S isolated from air conditioner.</title>
        <authorList>
            <person name="Kim D.H."/>
        </authorList>
    </citation>
    <scope>NUCLEOTIDE SEQUENCE [LARGE SCALE GENOMIC DNA]</scope>
    <source>
        <strain evidence="3 4">ID2601S</strain>
    </source>
</reference>
<evidence type="ECO:0000313" key="3">
    <source>
        <dbReference type="EMBL" id="NNG40158.1"/>
    </source>
</evidence>
<keyword evidence="3" id="KW-0378">Hydrolase</keyword>
<organism evidence="3 4">
    <name type="scientific">Flexivirga aerilata</name>
    <dbReference type="NCBI Taxonomy" id="1656889"/>
    <lineage>
        <taxon>Bacteria</taxon>
        <taxon>Bacillati</taxon>
        <taxon>Actinomycetota</taxon>
        <taxon>Actinomycetes</taxon>
        <taxon>Micrococcales</taxon>
        <taxon>Dermacoccaceae</taxon>
        <taxon>Flexivirga</taxon>
    </lineage>
</organism>
<accession>A0A849ALH6</accession>
<evidence type="ECO:0000259" key="2">
    <source>
        <dbReference type="Pfam" id="PF07510"/>
    </source>
</evidence>
<feature type="chain" id="PRO_5033017725" evidence="1">
    <location>
        <begin position="26"/>
        <end position="229"/>
    </location>
</feature>
<keyword evidence="3" id="KW-0255">Endonuclease</keyword>
<comment type="caution">
    <text evidence="3">The sequence shown here is derived from an EMBL/GenBank/DDBJ whole genome shotgun (WGS) entry which is preliminary data.</text>
</comment>
<protein>
    <submittedName>
        <fullName evidence="3">HNH endonuclease</fullName>
    </submittedName>
</protein>
<name>A0A849ALH6_9MICO</name>
<feature type="signal peptide" evidence="1">
    <location>
        <begin position="1"/>
        <end position="25"/>
    </location>
</feature>
<sequence>MKRRTLIAFSLTTVLAAATVTPAQASQIGTVSGTTAANQLKLGMSGTSTQATSDLTTLTVKAQDPMTGYSRDLFPHWRDASTWGWPVAPNDACNARNAALYRDGQNVQMSSTCTNLTGTWVDPYGAGKYNAASDIDIDHMVPLGNAWATGADSWTTTKRTQYANDPLVLVSAKDTLNQSKGDKDPSVWKPPNTSAYCLYATRWVLVKKKYNLWVTSAEKSALNMMLGGC</sequence>
<gene>
    <name evidence="3" type="ORF">HJ588_12875</name>
</gene>
<evidence type="ECO:0000313" key="4">
    <source>
        <dbReference type="Proteomes" id="UP000557772"/>
    </source>
</evidence>
<dbReference type="RefSeq" id="WP_171156185.1">
    <property type="nucleotide sequence ID" value="NZ_JABENB010000002.1"/>
</dbReference>
<evidence type="ECO:0000256" key="1">
    <source>
        <dbReference type="SAM" id="SignalP"/>
    </source>
</evidence>
<dbReference type="Proteomes" id="UP000557772">
    <property type="component" value="Unassembled WGS sequence"/>
</dbReference>
<dbReference type="Pfam" id="PF07510">
    <property type="entry name" value="GmrSD_C"/>
    <property type="match status" value="1"/>
</dbReference>
<keyword evidence="4" id="KW-1185">Reference proteome</keyword>
<dbReference type="PANTHER" id="PTHR24094:SF15">
    <property type="entry name" value="AMP-DEPENDENT SYNTHETASE_LIGASE DOMAIN-CONTAINING PROTEIN-RELATED"/>
    <property type="match status" value="1"/>
</dbReference>
<dbReference type="GO" id="GO:0004519">
    <property type="term" value="F:endonuclease activity"/>
    <property type="evidence" value="ECO:0007669"/>
    <property type="project" value="UniProtKB-KW"/>
</dbReference>
<keyword evidence="1" id="KW-0732">Signal</keyword>